<evidence type="ECO:0000256" key="1">
    <source>
        <dbReference type="ARBA" id="ARBA00009431"/>
    </source>
</evidence>
<dbReference type="PROSITE" id="PS00131">
    <property type="entry name" value="CARBOXYPEPT_SER_SER"/>
    <property type="match status" value="1"/>
</dbReference>
<dbReference type="SUPFAM" id="SSF53474">
    <property type="entry name" value="alpha/beta-Hydrolases"/>
    <property type="match status" value="1"/>
</dbReference>
<dbReference type="Gene3D" id="3.40.50.1820">
    <property type="entry name" value="alpha/beta hydrolase"/>
    <property type="match status" value="1"/>
</dbReference>
<keyword evidence="4 6" id="KW-0378">Hydrolase</keyword>
<accession>A0A8E5HUB1</accession>
<dbReference type="PANTHER" id="PTHR11802:SF479">
    <property type="entry name" value="CARBOXYPEPTIDASE"/>
    <property type="match status" value="1"/>
</dbReference>
<proteinExistence type="inferred from homology"/>
<dbReference type="AlphaFoldDB" id="A0A8E5HUB1"/>
<dbReference type="OrthoDB" id="443318at2759"/>
<dbReference type="RefSeq" id="XP_042999397.1">
    <property type="nucleotide sequence ID" value="XM_043143464.1"/>
</dbReference>
<keyword evidence="3 6" id="KW-0645">Protease</keyword>
<evidence type="ECO:0000256" key="7">
    <source>
        <dbReference type="SAM" id="MobiDB-lite"/>
    </source>
</evidence>
<keyword evidence="5" id="KW-0325">Glycoprotein</keyword>
<evidence type="ECO:0000256" key="2">
    <source>
        <dbReference type="ARBA" id="ARBA00022645"/>
    </source>
</evidence>
<protein>
    <recommendedName>
        <fullName evidence="6">Carboxypeptidase</fullName>
        <ecNumber evidence="6">3.4.16.-</ecNumber>
    </recommendedName>
</protein>
<evidence type="ECO:0000256" key="4">
    <source>
        <dbReference type="ARBA" id="ARBA00022801"/>
    </source>
</evidence>
<evidence type="ECO:0000256" key="5">
    <source>
        <dbReference type="ARBA" id="ARBA00023180"/>
    </source>
</evidence>
<dbReference type="KEGG" id="uvi:66066744"/>
<dbReference type="PRINTS" id="PR00724">
    <property type="entry name" value="CRBOXYPTASEC"/>
</dbReference>
<sequence length="537" mass="58489">MIRPSTHSPAPIACFAVIVRSQPDVETEERLRPPRNLTSSGPTSSAGSPRPARTPPSKALQNLFKPPSHVDAHASDANGPRVAERSAPTSPYLNERSAKFAVDGKAIPLVPFDAGESYAGLLPISDRANETRKLFFWFFPSPAAQASDEIVVWLNGGPGCSSLGGMLSENGPFLWQPGTLSVVKNAYAWSNLANTVWVDQPVGTGFSQGEPDIRNEVELAEQFKGFWRNFVDTFGLAHRRVYLAGESYAGMYVPYIADGFLEANDAKYFNTLLPAEPYLAHWAGALGLDRAAVAQLRKQADKDGCTEYTNRYFTFPPPADPFPPPPRDQALFDIARELLFTANPCFDPYHILNTCPQPYQPLGDPNARGKPPPSAPETYFERADVQRAIHAPSIDWKLCRRGVFPHGDASPGPALDGTLARVVAKTRNVIIGSGALDFLLPTNGTLFALQNTTWGGAKGFHEYPSTPFFVPRHNVSGGGVVGSSGRVGVWREERGLTFYEVALAGHMVPGDAPSAGLRVLQRLLRRIKDFSSTEPMF</sequence>
<dbReference type="PANTHER" id="PTHR11802">
    <property type="entry name" value="SERINE PROTEASE FAMILY S10 SERINE CARBOXYPEPTIDASE"/>
    <property type="match status" value="1"/>
</dbReference>
<dbReference type="GO" id="GO:0006508">
    <property type="term" value="P:proteolysis"/>
    <property type="evidence" value="ECO:0007669"/>
    <property type="project" value="UniProtKB-KW"/>
</dbReference>
<gene>
    <name evidence="8" type="ORF">UV8b_05967</name>
</gene>
<dbReference type="EC" id="3.4.16.-" evidence="6"/>
<evidence type="ECO:0000256" key="6">
    <source>
        <dbReference type="RuleBase" id="RU361156"/>
    </source>
</evidence>
<dbReference type="EMBL" id="CP072756">
    <property type="protein sequence ID" value="QUC21724.1"/>
    <property type="molecule type" value="Genomic_DNA"/>
</dbReference>
<comment type="similarity">
    <text evidence="1 6">Belongs to the peptidase S10 family.</text>
</comment>
<feature type="region of interest" description="Disordered" evidence="7">
    <location>
        <begin position="24"/>
        <end position="90"/>
    </location>
</feature>
<dbReference type="Pfam" id="PF00450">
    <property type="entry name" value="Peptidase_S10"/>
    <property type="match status" value="2"/>
</dbReference>
<evidence type="ECO:0000313" key="8">
    <source>
        <dbReference type="EMBL" id="QUC21724.1"/>
    </source>
</evidence>
<dbReference type="Proteomes" id="UP000027002">
    <property type="component" value="Chromosome 4"/>
</dbReference>
<reference evidence="8" key="1">
    <citation type="submission" date="2020-03" db="EMBL/GenBank/DDBJ databases">
        <title>A mixture of massive structural variations and highly conserved coding sequences in Ustilaginoidea virens genome.</title>
        <authorList>
            <person name="Zhang K."/>
            <person name="Zhao Z."/>
            <person name="Zhang Z."/>
            <person name="Li Y."/>
            <person name="Hsiang T."/>
            <person name="Sun W."/>
        </authorList>
    </citation>
    <scope>NUCLEOTIDE SEQUENCE</scope>
    <source>
        <strain evidence="8">UV-8b</strain>
    </source>
</reference>
<dbReference type="InterPro" id="IPR018202">
    <property type="entry name" value="Ser_caboxypep_ser_AS"/>
</dbReference>
<evidence type="ECO:0000256" key="3">
    <source>
        <dbReference type="ARBA" id="ARBA00022670"/>
    </source>
</evidence>
<keyword evidence="2 6" id="KW-0121">Carboxypeptidase</keyword>
<organism evidence="8 9">
    <name type="scientific">Ustilaginoidea virens</name>
    <name type="common">Rice false smut fungus</name>
    <name type="synonym">Villosiclava virens</name>
    <dbReference type="NCBI Taxonomy" id="1159556"/>
    <lineage>
        <taxon>Eukaryota</taxon>
        <taxon>Fungi</taxon>
        <taxon>Dikarya</taxon>
        <taxon>Ascomycota</taxon>
        <taxon>Pezizomycotina</taxon>
        <taxon>Sordariomycetes</taxon>
        <taxon>Hypocreomycetidae</taxon>
        <taxon>Hypocreales</taxon>
        <taxon>Clavicipitaceae</taxon>
        <taxon>Ustilaginoidea</taxon>
    </lineage>
</organism>
<feature type="compositionally biased region" description="Low complexity" evidence="7">
    <location>
        <begin position="38"/>
        <end position="51"/>
    </location>
</feature>
<evidence type="ECO:0000313" key="9">
    <source>
        <dbReference type="Proteomes" id="UP000027002"/>
    </source>
</evidence>
<name>A0A8E5HUB1_USTVR</name>
<keyword evidence="9" id="KW-1185">Reference proteome</keyword>
<dbReference type="InterPro" id="IPR001563">
    <property type="entry name" value="Peptidase_S10"/>
</dbReference>
<dbReference type="InterPro" id="IPR029058">
    <property type="entry name" value="AB_hydrolase_fold"/>
</dbReference>
<dbReference type="GeneID" id="66066744"/>
<dbReference type="GO" id="GO:0004185">
    <property type="term" value="F:serine-type carboxypeptidase activity"/>
    <property type="evidence" value="ECO:0007669"/>
    <property type="project" value="UniProtKB-UniRule"/>
</dbReference>